<dbReference type="InterPro" id="IPR039537">
    <property type="entry name" value="Retrotran_Ty1/copia-like"/>
</dbReference>
<dbReference type="PANTHER" id="PTHR42648">
    <property type="entry name" value="TRANSPOSASE, PUTATIVE-RELATED"/>
    <property type="match status" value="1"/>
</dbReference>
<dbReference type="AlphaFoldDB" id="A0A9D5BFF5"/>
<dbReference type="Proteomes" id="UP001058974">
    <property type="component" value="Chromosome 1"/>
</dbReference>
<dbReference type="InterPro" id="IPR012337">
    <property type="entry name" value="RNaseH-like_sf"/>
</dbReference>
<proteinExistence type="predicted"/>
<comment type="caution">
    <text evidence="3">The sequence shown here is derived from an EMBL/GenBank/DDBJ whole genome shotgun (WGS) entry which is preliminary data.</text>
</comment>
<gene>
    <name evidence="3" type="ORF">KIW84_011595</name>
</gene>
<keyword evidence="4" id="KW-1185">Reference proteome</keyword>
<evidence type="ECO:0000313" key="3">
    <source>
        <dbReference type="EMBL" id="KAI5442614.1"/>
    </source>
</evidence>
<dbReference type="SUPFAM" id="SSF53098">
    <property type="entry name" value="Ribonuclease H-like"/>
    <property type="match status" value="1"/>
</dbReference>
<reference evidence="3 4" key="1">
    <citation type="journal article" date="2022" name="Nat. Genet.">
        <title>Improved pea reference genome and pan-genome highlight genomic features and evolutionary characteristics.</title>
        <authorList>
            <person name="Yang T."/>
            <person name="Liu R."/>
            <person name="Luo Y."/>
            <person name="Hu S."/>
            <person name="Wang D."/>
            <person name="Wang C."/>
            <person name="Pandey M.K."/>
            <person name="Ge S."/>
            <person name="Xu Q."/>
            <person name="Li N."/>
            <person name="Li G."/>
            <person name="Huang Y."/>
            <person name="Saxena R.K."/>
            <person name="Ji Y."/>
            <person name="Li M."/>
            <person name="Yan X."/>
            <person name="He Y."/>
            <person name="Liu Y."/>
            <person name="Wang X."/>
            <person name="Xiang C."/>
            <person name="Varshney R.K."/>
            <person name="Ding H."/>
            <person name="Gao S."/>
            <person name="Zong X."/>
        </authorList>
    </citation>
    <scope>NUCLEOTIDE SEQUENCE [LARGE SCALE GENOMIC DNA]</scope>
    <source>
        <strain evidence="3 4">cv. Zhongwan 6</strain>
    </source>
</reference>
<dbReference type="Gramene" id="Psat01G0159500-T1">
    <property type="protein sequence ID" value="KAI5442614.1"/>
    <property type="gene ID" value="KIW84_011595"/>
</dbReference>
<dbReference type="InterPro" id="IPR057670">
    <property type="entry name" value="SH3_retrovirus"/>
</dbReference>
<dbReference type="InterPro" id="IPR036397">
    <property type="entry name" value="RNaseH_sf"/>
</dbReference>
<accession>A0A9D5BFF5</accession>
<evidence type="ECO:0000313" key="4">
    <source>
        <dbReference type="Proteomes" id="UP001058974"/>
    </source>
</evidence>
<evidence type="ECO:0000259" key="2">
    <source>
        <dbReference type="Pfam" id="PF25597"/>
    </source>
</evidence>
<organism evidence="3 4">
    <name type="scientific">Pisum sativum</name>
    <name type="common">Garden pea</name>
    <name type="synonym">Lathyrus oleraceus</name>
    <dbReference type="NCBI Taxonomy" id="3888"/>
    <lineage>
        <taxon>Eukaryota</taxon>
        <taxon>Viridiplantae</taxon>
        <taxon>Streptophyta</taxon>
        <taxon>Embryophyta</taxon>
        <taxon>Tracheophyta</taxon>
        <taxon>Spermatophyta</taxon>
        <taxon>Magnoliopsida</taxon>
        <taxon>eudicotyledons</taxon>
        <taxon>Gunneridae</taxon>
        <taxon>Pentapetalae</taxon>
        <taxon>rosids</taxon>
        <taxon>fabids</taxon>
        <taxon>Fabales</taxon>
        <taxon>Fabaceae</taxon>
        <taxon>Papilionoideae</taxon>
        <taxon>50 kb inversion clade</taxon>
        <taxon>NPAAA clade</taxon>
        <taxon>Hologalegina</taxon>
        <taxon>IRL clade</taxon>
        <taxon>Fabeae</taxon>
        <taxon>Lathyrus</taxon>
    </lineage>
</organism>
<dbReference type="EMBL" id="JAMSHJ010000001">
    <property type="protein sequence ID" value="KAI5442614.1"/>
    <property type="molecule type" value="Genomic_DNA"/>
</dbReference>
<feature type="region of interest" description="Disordered" evidence="1">
    <location>
        <begin position="1"/>
        <end position="26"/>
    </location>
</feature>
<dbReference type="PANTHER" id="PTHR42648:SF26">
    <property type="entry name" value="INTEGRASE CATALYTIC DOMAIN-CONTAINING PROTEIN"/>
    <property type="match status" value="1"/>
</dbReference>
<dbReference type="Pfam" id="PF25597">
    <property type="entry name" value="SH3_retrovirus"/>
    <property type="match status" value="1"/>
</dbReference>
<feature type="domain" description="Retroviral polymerase SH3-like" evidence="2">
    <location>
        <begin position="337"/>
        <end position="370"/>
    </location>
</feature>
<protein>
    <recommendedName>
        <fullName evidence="2">Retroviral polymerase SH3-like domain-containing protein</fullName>
    </recommendedName>
</protein>
<name>A0A9D5BFF5_PEA</name>
<sequence length="458" mass="51235">MDPPPQFDGNHGGRGRRFSKGGSRNSGRLKMQCQICAKTGHDAKVCYYRLNVMPTEPNQCRNPIIPPQSTSNFQNPHYFACVPPQMPQQWISSSQWHIPASGFIPRHVTTSSVSSRFRHKHKSSCKFSMATSEVLLQESLGKDGLYSFGTLKAPSYSPSISPSVHTLTSGNLHSTILNSCTIPNINAIGPSLYAQWHNKSGHPLHEVLKNVLSRCNIHIPHQSKLDFYTACCLSKVHRLLSTHFTTQYHASFELIFADGWGPAPMLSTVGFKYLLTCVDAFTKYTWIFLLKLKYEVTFIFTTFMAYDTTQFNYQIKTVQTDRGGEFQLITSLLATQGYSAHHKGYKCMALDGKIYISKDVIFNETRFQYTSLFLKSPTSSTSPTQIYVPVSLAFSPGSSQPSNTELHPSKYNTMALTTPLQQESPTTSHNLFLHQSSVISSSTHVTPLPNTTLLHSNE</sequence>
<dbReference type="Gene3D" id="3.30.420.10">
    <property type="entry name" value="Ribonuclease H-like superfamily/Ribonuclease H"/>
    <property type="match status" value="1"/>
</dbReference>
<evidence type="ECO:0000256" key="1">
    <source>
        <dbReference type="SAM" id="MobiDB-lite"/>
    </source>
</evidence>
<dbReference type="GO" id="GO:0003676">
    <property type="term" value="F:nucleic acid binding"/>
    <property type="evidence" value="ECO:0007669"/>
    <property type="project" value="InterPro"/>
</dbReference>